<feature type="compositionally biased region" description="Basic and acidic residues" evidence="1">
    <location>
        <begin position="53"/>
        <end position="63"/>
    </location>
</feature>
<name>A0A0F9UAZ5_9ZZZZ</name>
<feature type="region of interest" description="Disordered" evidence="1">
    <location>
        <begin position="1"/>
        <end position="145"/>
    </location>
</feature>
<feature type="region of interest" description="Disordered" evidence="1">
    <location>
        <begin position="182"/>
        <end position="209"/>
    </location>
</feature>
<protein>
    <submittedName>
        <fullName evidence="2">Uncharacterized protein</fullName>
    </submittedName>
</protein>
<dbReference type="EMBL" id="LAZR01001096">
    <property type="protein sequence ID" value="KKN50783.1"/>
    <property type="molecule type" value="Genomic_DNA"/>
</dbReference>
<sequence length="236" mass="25982">MTTDRLDAPSDVELTEGETETPKEEPQYTQTQLDEAERKGKNTALADVGRFQAEAEKASRDAQRSLNASTAALERTKKMRQEQDDADLEAAKGSSEMRSEQEVKERIRRRQAEAELDDTKLERDSANEELSQIKTASVETTKTQTAREIATRLNVDADKLIDAAKFTDGSKEAIEALANLQTKKQEVRPPTKTDSGADSGGGARSFTLAEIDNMSDAEYTQNQGAIEKARLAGKIK</sequence>
<organism evidence="2">
    <name type="scientific">marine sediment metagenome</name>
    <dbReference type="NCBI Taxonomy" id="412755"/>
    <lineage>
        <taxon>unclassified sequences</taxon>
        <taxon>metagenomes</taxon>
        <taxon>ecological metagenomes</taxon>
    </lineage>
</organism>
<evidence type="ECO:0000256" key="1">
    <source>
        <dbReference type="SAM" id="MobiDB-lite"/>
    </source>
</evidence>
<evidence type="ECO:0000313" key="2">
    <source>
        <dbReference type="EMBL" id="KKN50783.1"/>
    </source>
</evidence>
<accession>A0A0F9UAZ5</accession>
<comment type="caution">
    <text evidence="2">The sequence shown here is derived from an EMBL/GenBank/DDBJ whole genome shotgun (WGS) entry which is preliminary data.</text>
</comment>
<feature type="compositionally biased region" description="Basic and acidic residues" evidence="1">
    <location>
        <begin position="95"/>
        <end position="126"/>
    </location>
</feature>
<gene>
    <name evidence="2" type="ORF">LCGC14_0629530</name>
</gene>
<dbReference type="AlphaFoldDB" id="A0A0F9UAZ5"/>
<feature type="compositionally biased region" description="Polar residues" evidence="1">
    <location>
        <begin position="128"/>
        <end position="145"/>
    </location>
</feature>
<reference evidence="2" key="1">
    <citation type="journal article" date="2015" name="Nature">
        <title>Complex archaea that bridge the gap between prokaryotes and eukaryotes.</title>
        <authorList>
            <person name="Spang A."/>
            <person name="Saw J.H."/>
            <person name="Jorgensen S.L."/>
            <person name="Zaremba-Niedzwiedzka K."/>
            <person name="Martijn J."/>
            <person name="Lind A.E."/>
            <person name="van Eijk R."/>
            <person name="Schleper C."/>
            <person name="Guy L."/>
            <person name="Ettema T.J."/>
        </authorList>
    </citation>
    <scope>NUCLEOTIDE SEQUENCE</scope>
</reference>
<proteinExistence type="predicted"/>
<feature type="compositionally biased region" description="Basic and acidic residues" evidence="1">
    <location>
        <begin position="74"/>
        <end position="83"/>
    </location>
</feature>